<comment type="caution">
    <text evidence="3">The sequence shown here is derived from an EMBL/GenBank/DDBJ whole genome shotgun (WGS) entry which is preliminary data.</text>
</comment>
<feature type="compositionally biased region" description="Polar residues" evidence="1">
    <location>
        <begin position="33"/>
        <end position="52"/>
    </location>
</feature>
<dbReference type="OrthoDB" id="9776008at2"/>
<dbReference type="Proteomes" id="UP000276568">
    <property type="component" value="Unassembled WGS sequence"/>
</dbReference>
<evidence type="ECO:0000313" key="3">
    <source>
        <dbReference type="EMBL" id="RNM31554.1"/>
    </source>
</evidence>
<feature type="compositionally biased region" description="Polar residues" evidence="1">
    <location>
        <begin position="541"/>
        <end position="559"/>
    </location>
</feature>
<dbReference type="AlphaFoldDB" id="A0A3N0I3G4"/>
<dbReference type="EMBL" id="RJQC01000001">
    <property type="protein sequence ID" value="RNM31554.1"/>
    <property type="molecule type" value="Genomic_DNA"/>
</dbReference>
<feature type="region of interest" description="Disordered" evidence="1">
    <location>
        <begin position="33"/>
        <end position="73"/>
    </location>
</feature>
<keyword evidence="2" id="KW-0472">Membrane</keyword>
<dbReference type="Gene3D" id="3.40.50.410">
    <property type="entry name" value="von Willebrand factor, type A domain"/>
    <property type="match status" value="1"/>
</dbReference>
<evidence type="ECO:0000256" key="2">
    <source>
        <dbReference type="SAM" id="Phobius"/>
    </source>
</evidence>
<keyword evidence="2" id="KW-0812">Transmembrane</keyword>
<dbReference type="RefSeq" id="WP_128519717.1">
    <property type="nucleotide sequence ID" value="NZ_RJQC01000001.1"/>
</dbReference>
<keyword evidence="2" id="KW-1133">Transmembrane helix</keyword>
<name>A0A3N0I3G4_9FIRM</name>
<dbReference type="InterPro" id="IPR036465">
    <property type="entry name" value="vWFA_dom_sf"/>
</dbReference>
<dbReference type="SUPFAM" id="SSF53300">
    <property type="entry name" value="vWA-like"/>
    <property type="match status" value="1"/>
</dbReference>
<feature type="compositionally biased region" description="Low complexity" evidence="1">
    <location>
        <begin position="53"/>
        <end position="70"/>
    </location>
</feature>
<sequence>MRKRIYLPLFIMGFLFGFAFLFNSQTTTIFAQEPTNTETVSTDVVDSPSQDDTNASSNEETTSTEPTNTEDQNWQYSKSKTATDLDENKESEVTISLPSTEEKLTTEVAFVLDESSFSDTQDRAMNLLDTLKQHADQTGAKVQVDVIGFKRAAYDHGSFDLTTQYDLLKEAFKKQNSGGSNIHAGLLLAQQILAKNTAIPDDRKYMILVSDGDTYLYCKDGDYKTPYSRSYIPLDSAGGTAYGGYYDESWYYPSAPYGNNVKRPDTADPILWDAYLKDVAARNQESNGDAYEYVWNYYDKLWMVTKPTSKEFKTQPAVPRSASNMDMAFMYAANVYKDLANKYHCYSVAVQSLNQSDGGHKAFMDYLNGGKTADFDSIQNEILYYLSKGSIVEDYMGYEDGNYDFDLVDPSAIRVVIDNTGTLTTYNAERIKDNHYGFKKNEDGTYDYEVIYVPGNKKDDEHFIWLLNTPVTNFEHVMLKYGVKLIQGQTKPGTYTAYTNTKATLYPVNSEGVKGEAEDFERPMVTYTVKEAVKEPEKTSDQNTSKQTDIQTKNSSMKETTVCQASASTGYENHEMLWFITLGLSVLLAMMSIFQSHKTREFK</sequence>
<keyword evidence="4" id="KW-1185">Reference proteome</keyword>
<dbReference type="CDD" id="cd00198">
    <property type="entry name" value="vWFA"/>
    <property type="match status" value="1"/>
</dbReference>
<feature type="transmembrane region" description="Helical" evidence="2">
    <location>
        <begin position="576"/>
        <end position="594"/>
    </location>
</feature>
<gene>
    <name evidence="3" type="ORF">EDX97_03065</name>
</gene>
<accession>A0A3N0I3G4</accession>
<proteinExistence type="predicted"/>
<protein>
    <submittedName>
        <fullName evidence="3">VWA domain-containing protein</fullName>
    </submittedName>
</protein>
<evidence type="ECO:0000313" key="4">
    <source>
        <dbReference type="Proteomes" id="UP000276568"/>
    </source>
</evidence>
<organism evidence="3 4">
    <name type="scientific">Absicoccus porci</name>
    <dbReference type="NCBI Taxonomy" id="2486576"/>
    <lineage>
        <taxon>Bacteria</taxon>
        <taxon>Bacillati</taxon>
        <taxon>Bacillota</taxon>
        <taxon>Erysipelotrichia</taxon>
        <taxon>Erysipelotrichales</taxon>
        <taxon>Erysipelotrichaceae</taxon>
        <taxon>Absicoccus</taxon>
    </lineage>
</organism>
<evidence type="ECO:0000256" key="1">
    <source>
        <dbReference type="SAM" id="MobiDB-lite"/>
    </source>
</evidence>
<reference evidence="3 4" key="1">
    <citation type="submission" date="2018-11" db="EMBL/GenBank/DDBJ databases">
        <title>Clostridium sp. nov., a member of the family Erysipelotrichaceae isolated from pig faeces.</title>
        <authorList>
            <person name="Chang Y.-H."/>
        </authorList>
    </citation>
    <scope>NUCLEOTIDE SEQUENCE [LARGE SCALE GENOMIC DNA]</scope>
    <source>
        <strain evidence="3 4">YH-panp20</strain>
    </source>
</reference>
<feature type="region of interest" description="Disordered" evidence="1">
    <location>
        <begin position="533"/>
        <end position="559"/>
    </location>
</feature>